<dbReference type="GO" id="GO:0005436">
    <property type="term" value="F:sodium:phosphate symporter activity"/>
    <property type="evidence" value="ECO:0007669"/>
    <property type="project" value="InterPro"/>
</dbReference>
<sequence>MRELQVLVAFGGFVALLLWGVHMVQTGVQRAFGKALGLWMGRAMGSPPRAFGTGLLITAAIQSSTATGLMITGFALDGLVPLVPGLAAMLGANVGTTLIVQALSFDPTALAPGLVLVGVWMFRHYEPGRARDLGRALVGLGLLLLALHELVTLFEPLQNAPLLGGALLALADAPVIALAASAALTWASHSSVAVVVLIMSLAHHDLVPPELAYALVLGANLGTAINPVLEGGGEGNPAARRLPIGNLGTRAAGCLLGLALLPWAGPIMAALGDAAHAVANFHLLFNLVVAACFMPALEPYARLLQRLLPARADPHDPARPQYLDESAREVPSVALGQAAREALRLTDLLRESLRLTGQALLRDDPRATSQARYLNGAISQLDRSVTAYLATQDQESLSADDAQYLKSILTFSMNVAHAADVSGMGLLGHAGRLHKKHWELDPEQQAELADVLERLQRNLRQAAAVFVSGDRAAARALAFEKEHFRALEARAAERHLDRIKTGRIDAADIGAFYLEILRDAGGVNACLVNAAAYPVLDRHGELRPNRLRESE</sequence>
<keyword evidence="4 6" id="KW-1133">Transmembrane helix</keyword>
<dbReference type="PANTHER" id="PTHR10010">
    <property type="entry name" value="SOLUTE CARRIER FAMILY 34 SODIUM PHOSPHATE , MEMBER 2-RELATED"/>
    <property type="match status" value="1"/>
</dbReference>
<dbReference type="Proteomes" id="UP000541136">
    <property type="component" value="Unassembled WGS sequence"/>
</dbReference>
<feature type="transmembrane region" description="Helical" evidence="6">
    <location>
        <begin position="83"/>
        <end position="103"/>
    </location>
</feature>
<evidence type="ECO:0000256" key="3">
    <source>
        <dbReference type="ARBA" id="ARBA00022692"/>
    </source>
</evidence>
<dbReference type="EMBL" id="JACHIB010000020">
    <property type="protein sequence ID" value="MBB6085124.1"/>
    <property type="molecule type" value="Genomic_DNA"/>
</dbReference>
<comment type="caution">
    <text evidence="7">The sequence shown here is derived from an EMBL/GenBank/DDBJ whole genome shotgun (WGS) entry which is preliminary data.</text>
</comment>
<evidence type="ECO:0000313" key="8">
    <source>
        <dbReference type="Proteomes" id="UP000541136"/>
    </source>
</evidence>
<dbReference type="GO" id="GO:0005886">
    <property type="term" value="C:plasma membrane"/>
    <property type="evidence" value="ECO:0007669"/>
    <property type="project" value="UniProtKB-SubCell"/>
</dbReference>
<dbReference type="InterPro" id="IPR003841">
    <property type="entry name" value="Na/Pi_transpt"/>
</dbReference>
<evidence type="ECO:0000256" key="4">
    <source>
        <dbReference type="ARBA" id="ARBA00022989"/>
    </source>
</evidence>
<proteinExistence type="predicted"/>
<name>A0A7W9TR27_CASDE</name>
<feature type="transmembrane region" description="Helical" evidence="6">
    <location>
        <begin position="278"/>
        <end position="297"/>
    </location>
</feature>
<evidence type="ECO:0000256" key="1">
    <source>
        <dbReference type="ARBA" id="ARBA00004651"/>
    </source>
</evidence>
<evidence type="ECO:0000256" key="6">
    <source>
        <dbReference type="SAM" id="Phobius"/>
    </source>
</evidence>
<keyword evidence="3 6" id="KW-0812">Transmembrane</keyword>
<feature type="transmembrane region" description="Helical" evidence="6">
    <location>
        <begin position="211"/>
        <end position="229"/>
    </location>
</feature>
<evidence type="ECO:0000256" key="2">
    <source>
        <dbReference type="ARBA" id="ARBA00022475"/>
    </source>
</evidence>
<protein>
    <submittedName>
        <fullName evidence="7">Phosphate:Na+ symporter</fullName>
    </submittedName>
</protein>
<feature type="transmembrane region" description="Helical" evidence="6">
    <location>
        <begin position="109"/>
        <end position="125"/>
    </location>
</feature>
<accession>A0A7W9TR27</accession>
<dbReference type="SUPFAM" id="SSF109755">
    <property type="entry name" value="PhoU-like"/>
    <property type="match status" value="1"/>
</dbReference>
<organism evidence="7 8">
    <name type="scientific">Castellaniella defragrans</name>
    <name type="common">Alcaligenes defragrans</name>
    <dbReference type="NCBI Taxonomy" id="75697"/>
    <lineage>
        <taxon>Bacteria</taxon>
        <taxon>Pseudomonadati</taxon>
        <taxon>Pseudomonadota</taxon>
        <taxon>Betaproteobacteria</taxon>
        <taxon>Burkholderiales</taxon>
        <taxon>Alcaligenaceae</taxon>
        <taxon>Castellaniella</taxon>
    </lineage>
</organism>
<dbReference type="NCBIfam" id="NF037997">
    <property type="entry name" value="Na_Pi_symport"/>
    <property type="match status" value="1"/>
</dbReference>
<feature type="transmembrane region" description="Helical" evidence="6">
    <location>
        <begin position="249"/>
        <end position="271"/>
    </location>
</feature>
<evidence type="ECO:0000313" key="7">
    <source>
        <dbReference type="EMBL" id="MBB6085124.1"/>
    </source>
</evidence>
<dbReference type="AlphaFoldDB" id="A0A7W9TR27"/>
<dbReference type="PANTHER" id="PTHR10010:SF46">
    <property type="entry name" value="SODIUM-DEPENDENT PHOSPHATE TRANSPORT PROTEIN 2B"/>
    <property type="match status" value="1"/>
</dbReference>
<keyword evidence="2" id="KW-1003">Cell membrane</keyword>
<dbReference type="RefSeq" id="WP_043683437.1">
    <property type="nucleotide sequence ID" value="NZ_JACHIB010000020.1"/>
</dbReference>
<evidence type="ECO:0000256" key="5">
    <source>
        <dbReference type="ARBA" id="ARBA00023136"/>
    </source>
</evidence>
<gene>
    <name evidence="7" type="ORF">HNR28_003177</name>
</gene>
<reference evidence="7 8" key="1">
    <citation type="submission" date="2020-08" db="EMBL/GenBank/DDBJ databases">
        <title>Genomic Encyclopedia of Type Strains, Phase IV (KMG-IV): sequencing the most valuable type-strain genomes for metagenomic binning, comparative biology and taxonomic classification.</title>
        <authorList>
            <person name="Goeker M."/>
        </authorList>
    </citation>
    <scope>NUCLEOTIDE SEQUENCE [LARGE SCALE GENOMIC DNA]</scope>
    <source>
        <strain evidence="7 8">DSM 12141</strain>
    </source>
</reference>
<dbReference type="Gene3D" id="1.20.58.220">
    <property type="entry name" value="Phosphate transport system protein phou homolog 2, domain 2"/>
    <property type="match status" value="1"/>
</dbReference>
<dbReference type="InterPro" id="IPR038078">
    <property type="entry name" value="PhoU-like_sf"/>
</dbReference>
<dbReference type="Pfam" id="PF02690">
    <property type="entry name" value="Na_Pi_cotrans"/>
    <property type="match status" value="2"/>
</dbReference>
<dbReference type="GO" id="GO:0044341">
    <property type="term" value="P:sodium-dependent phosphate transport"/>
    <property type="evidence" value="ECO:0007669"/>
    <property type="project" value="InterPro"/>
</dbReference>
<keyword evidence="5 6" id="KW-0472">Membrane</keyword>
<comment type="subcellular location">
    <subcellularLocation>
        <location evidence="1">Cell membrane</location>
        <topology evidence="1">Multi-pass membrane protein</topology>
    </subcellularLocation>
</comment>
<feature type="transmembrane region" description="Helical" evidence="6">
    <location>
        <begin position="174"/>
        <end position="199"/>
    </location>
</feature>
<feature type="transmembrane region" description="Helical" evidence="6">
    <location>
        <begin position="137"/>
        <end position="154"/>
    </location>
</feature>
<feature type="transmembrane region" description="Helical" evidence="6">
    <location>
        <begin position="54"/>
        <end position="76"/>
    </location>
</feature>